<evidence type="ECO:0000313" key="1">
    <source>
        <dbReference type="Proteomes" id="UP000694865"/>
    </source>
</evidence>
<protein>
    <submittedName>
        <fullName evidence="2">Uncharacterized protein LOC100379005</fullName>
    </submittedName>
</protein>
<dbReference type="SUPFAM" id="SSF56784">
    <property type="entry name" value="HAD-like"/>
    <property type="match status" value="1"/>
</dbReference>
<dbReference type="SFLD" id="SFLDS00003">
    <property type="entry name" value="Haloacid_Dehalogenase"/>
    <property type="match status" value="1"/>
</dbReference>
<dbReference type="Proteomes" id="UP000694865">
    <property type="component" value="Unplaced"/>
</dbReference>
<dbReference type="GeneID" id="100379005"/>
<reference evidence="2" key="1">
    <citation type="submission" date="2025-08" db="UniProtKB">
        <authorList>
            <consortium name="RefSeq"/>
        </authorList>
    </citation>
    <scope>IDENTIFICATION</scope>
    <source>
        <tissue evidence="2">Testes</tissue>
    </source>
</reference>
<dbReference type="PANTHER" id="PTHR43434">
    <property type="entry name" value="PHOSPHOGLYCOLATE PHOSPHATASE"/>
    <property type="match status" value="1"/>
</dbReference>
<sequence>MTDKTGNRPTKPALVIFDKDGTLICVHAMMGPLTRHLAQSMEAETKLQFRDRLYKFLGYDEKTRRMTKGIMTEVNDDLIKKELCSFLVREGVEKAEDVMEKCWFGEDILATTGVNPIGDVKKLMNTLKKNGIKIAICTGDGRESTERVVKILELGQLVDTMVCGTDEDSISKPSPHNALMICERLGIHPSDTMIVGDTLGDSRMGRSAGLGWIVGVPTGTYSEDELKADADYIVKDVHGILSIMQL</sequence>
<dbReference type="RefSeq" id="XP_002732332.1">
    <property type="nucleotide sequence ID" value="XM_002732286.2"/>
</dbReference>
<accession>A0ABM0GL58</accession>
<dbReference type="PANTHER" id="PTHR43434:SF22">
    <property type="entry name" value="PHOSPHOGLYCOLATE PHOSPHATASE"/>
    <property type="match status" value="1"/>
</dbReference>
<name>A0ABM0GL58_SACKO</name>
<dbReference type="Gene3D" id="3.40.50.1000">
    <property type="entry name" value="HAD superfamily/HAD-like"/>
    <property type="match status" value="1"/>
</dbReference>
<dbReference type="Gene3D" id="1.10.150.240">
    <property type="entry name" value="Putative phosphatase, domain 2"/>
    <property type="match status" value="1"/>
</dbReference>
<dbReference type="SFLD" id="SFLDG01129">
    <property type="entry name" value="C1.5:_HAD__Beta-PGM__Phosphata"/>
    <property type="match status" value="1"/>
</dbReference>
<evidence type="ECO:0000313" key="2">
    <source>
        <dbReference type="RefSeq" id="XP_002732332.1"/>
    </source>
</evidence>
<dbReference type="Pfam" id="PF00702">
    <property type="entry name" value="Hydrolase"/>
    <property type="match status" value="1"/>
</dbReference>
<dbReference type="InterPro" id="IPR023198">
    <property type="entry name" value="PGP-like_dom2"/>
</dbReference>
<dbReference type="InterPro" id="IPR006439">
    <property type="entry name" value="HAD-SF_hydro_IA"/>
</dbReference>
<dbReference type="InterPro" id="IPR036412">
    <property type="entry name" value="HAD-like_sf"/>
</dbReference>
<proteinExistence type="predicted"/>
<dbReference type="InterPro" id="IPR050155">
    <property type="entry name" value="HAD-like_hydrolase_sf"/>
</dbReference>
<keyword evidence="1" id="KW-1185">Reference proteome</keyword>
<dbReference type="InterPro" id="IPR023214">
    <property type="entry name" value="HAD_sf"/>
</dbReference>
<organism evidence="1 2">
    <name type="scientific">Saccoglossus kowalevskii</name>
    <name type="common">Acorn worm</name>
    <dbReference type="NCBI Taxonomy" id="10224"/>
    <lineage>
        <taxon>Eukaryota</taxon>
        <taxon>Metazoa</taxon>
        <taxon>Hemichordata</taxon>
        <taxon>Enteropneusta</taxon>
        <taxon>Harrimaniidae</taxon>
        <taxon>Saccoglossus</taxon>
    </lineage>
</organism>
<gene>
    <name evidence="2" type="primary">LOC100379005</name>
</gene>
<dbReference type="NCBIfam" id="TIGR01549">
    <property type="entry name" value="HAD-SF-IA-v1"/>
    <property type="match status" value="1"/>
</dbReference>